<evidence type="ECO:0000256" key="1">
    <source>
        <dbReference type="ARBA" id="ARBA00001947"/>
    </source>
</evidence>
<organism evidence="5 6">
    <name type="scientific">Kribbella italica</name>
    <dbReference type="NCBI Taxonomy" id="1540520"/>
    <lineage>
        <taxon>Bacteria</taxon>
        <taxon>Bacillati</taxon>
        <taxon>Actinomycetota</taxon>
        <taxon>Actinomycetes</taxon>
        <taxon>Propionibacteriales</taxon>
        <taxon>Kribbellaceae</taxon>
        <taxon>Kribbella</taxon>
    </lineage>
</organism>
<dbReference type="InterPro" id="IPR011032">
    <property type="entry name" value="GroES-like_sf"/>
</dbReference>
<feature type="domain" description="Alcohol dehydrogenase-like N-terminal" evidence="4">
    <location>
        <begin position="25"/>
        <end position="127"/>
    </location>
</feature>
<dbReference type="EMBL" id="JACHMY010000001">
    <property type="protein sequence ID" value="MBB5840763.1"/>
    <property type="molecule type" value="Genomic_DNA"/>
</dbReference>
<comment type="cofactor">
    <cofactor evidence="1">
        <name>Zn(2+)</name>
        <dbReference type="ChEBI" id="CHEBI:29105"/>
    </cofactor>
</comment>
<keyword evidence="2" id="KW-0560">Oxidoreductase</keyword>
<dbReference type="SUPFAM" id="SSF50129">
    <property type="entry name" value="GroES-like"/>
    <property type="match status" value="1"/>
</dbReference>
<evidence type="ECO:0000256" key="2">
    <source>
        <dbReference type="ARBA" id="ARBA00023002"/>
    </source>
</evidence>
<dbReference type="Gene3D" id="3.90.180.10">
    <property type="entry name" value="Medium-chain alcohol dehydrogenases, catalytic domain"/>
    <property type="match status" value="1"/>
</dbReference>
<gene>
    <name evidence="5" type="ORF">HDA39_007497</name>
</gene>
<dbReference type="SUPFAM" id="SSF51735">
    <property type="entry name" value="NAD(P)-binding Rossmann-fold domains"/>
    <property type="match status" value="1"/>
</dbReference>
<evidence type="ECO:0000313" key="6">
    <source>
        <dbReference type="Proteomes" id="UP000549971"/>
    </source>
</evidence>
<evidence type="ECO:0000259" key="3">
    <source>
        <dbReference type="Pfam" id="PF00107"/>
    </source>
</evidence>
<dbReference type="Proteomes" id="UP000549971">
    <property type="component" value="Unassembled WGS sequence"/>
</dbReference>
<dbReference type="RefSeq" id="WP_184803362.1">
    <property type="nucleotide sequence ID" value="NZ_JACHMY010000001.1"/>
</dbReference>
<evidence type="ECO:0000259" key="4">
    <source>
        <dbReference type="Pfam" id="PF08240"/>
    </source>
</evidence>
<accession>A0A7W9JFW1</accession>
<dbReference type="GO" id="GO:0016491">
    <property type="term" value="F:oxidoreductase activity"/>
    <property type="evidence" value="ECO:0007669"/>
    <property type="project" value="UniProtKB-KW"/>
</dbReference>
<dbReference type="PANTHER" id="PTHR43401">
    <property type="entry name" value="L-THREONINE 3-DEHYDROGENASE"/>
    <property type="match status" value="1"/>
</dbReference>
<reference evidence="5 6" key="1">
    <citation type="submission" date="2020-08" db="EMBL/GenBank/DDBJ databases">
        <title>Sequencing the genomes of 1000 actinobacteria strains.</title>
        <authorList>
            <person name="Klenk H.-P."/>
        </authorList>
    </citation>
    <scope>NUCLEOTIDE SEQUENCE [LARGE SCALE GENOMIC DNA]</scope>
    <source>
        <strain evidence="5 6">DSM 28967</strain>
    </source>
</reference>
<name>A0A7W9JFW1_9ACTN</name>
<comment type="caution">
    <text evidence="5">The sequence shown here is derived from an EMBL/GenBank/DDBJ whole genome shotgun (WGS) entry which is preliminary data.</text>
</comment>
<dbReference type="InterPro" id="IPR036291">
    <property type="entry name" value="NAD(P)-bd_dom_sf"/>
</dbReference>
<dbReference type="InterPro" id="IPR013154">
    <property type="entry name" value="ADH-like_N"/>
</dbReference>
<dbReference type="AlphaFoldDB" id="A0A7W9JFW1"/>
<sequence>MAKTAAVLVGGGRVDFREVEPPEPGDGELVVRCRANAICGSDRGAFAGGAEVVQGHEAAGEVIAAGAGTSTAVGTRGVVYLMVFCGECRSCRAGATNVCLAKQGDMGFNRAGGLGPYEVVDERVFFAVDERVPFATATALLDLMGTSGHALDRALLLRPGIEDLYVAGVGPVGLGVLLMAKLRFGADFPVYVSDPSPWRLDFAAGLGAMPVQPEDLPLVDAAVDASGRSEARQAAVRKLGRRGVLVCVGHGQGLELEVSPDLVANEAGVIGSEYFPYADLATNHEILLANLDEVSRVITHTFDLSETQAAFEAFLGGETGKVVVTQDA</sequence>
<proteinExistence type="predicted"/>
<evidence type="ECO:0000313" key="5">
    <source>
        <dbReference type="EMBL" id="MBB5840763.1"/>
    </source>
</evidence>
<dbReference type="PANTHER" id="PTHR43401:SF2">
    <property type="entry name" value="L-THREONINE 3-DEHYDROGENASE"/>
    <property type="match status" value="1"/>
</dbReference>
<dbReference type="Pfam" id="PF08240">
    <property type="entry name" value="ADH_N"/>
    <property type="match status" value="1"/>
</dbReference>
<protein>
    <submittedName>
        <fullName evidence="5">Threonine dehydrogenase-like Zn-dependent dehydrogenase</fullName>
    </submittedName>
</protein>
<dbReference type="InterPro" id="IPR050129">
    <property type="entry name" value="Zn_alcohol_dh"/>
</dbReference>
<feature type="domain" description="Alcohol dehydrogenase-like C-terminal" evidence="3">
    <location>
        <begin position="171"/>
        <end position="273"/>
    </location>
</feature>
<dbReference type="Pfam" id="PF00107">
    <property type="entry name" value="ADH_zinc_N"/>
    <property type="match status" value="1"/>
</dbReference>
<keyword evidence="6" id="KW-1185">Reference proteome</keyword>
<dbReference type="Gene3D" id="3.40.50.720">
    <property type="entry name" value="NAD(P)-binding Rossmann-like Domain"/>
    <property type="match status" value="1"/>
</dbReference>
<dbReference type="InterPro" id="IPR013149">
    <property type="entry name" value="ADH-like_C"/>
</dbReference>